<name>A0AAE0M585_9PEZI</name>
<dbReference type="Proteomes" id="UP001283341">
    <property type="component" value="Unassembled WGS sequence"/>
</dbReference>
<organism evidence="1 2">
    <name type="scientific">Apodospora peruviana</name>
    <dbReference type="NCBI Taxonomy" id="516989"/>
    <lineage>
        <taxon>Eukaryota</taxon>
        <taxon>Fungi</taxon>
        <taxon>Dikarya</taxon>
        <taxon>Ascomycota</taxon>
        <taxon>Pezizomycotina</taxon>
        <taxon>Sordariomycetes</taxon>
        <taxon>Sordariomycetidae</taxon>
        <taxon>Sordariales</taxon>
        <taxon>Lasiosphaeriaceae</taxon>
        <taxon>Apodospora</taxon>
    </lineage>
</organism>
<sequence>MKSSQALSWLLPVAINSRLVNGQSTASSLTGGFITAAPTPTPMPLFCTTEVFDPRLSSTYLSTESCYTHTYSKCKNTCLGGKCRQVEWYANQQVPCSTKCCPSTPTVTKSDCTICESCPPAGTNLVPASCKYNYRDTPSAHRTVTLTETTSVTRIRPTVWQNESCWWCHVV</sequence>
<protein>
    <submittedName>
        <fullName evidence="1">Uncharacterized protein</fullName>
    </submittedName>
</protein>
<keyword evidence="2" id="KW-1185">Reference proteome</keyword>
<comment type="caution">
    <text evidence="1">The sequence shown here is derived from an EMBL/GenBank/DDBJ whole genome shotgun (WGS) entry which is preliminary data.</text>
</comment>
<accession>A0AAE0M585</accession>
<evidence type="ECO:0000313" key="1">
    <source>
        <dbReference type="EMBL" id="KAK3319173.1"/>
    </source>
</evidence>
<reference evidence="1" key="1">
    <citation type="journal article" date="2023" name="Mol. Phylogenet. Evol.">
        <title>Genome-scale phylogeny and comparative genomics of the fungal order Sordariales.</title>
        <authorList>
            <person name="Hensen N."/>
            <person name="Bonometti L."/>
            <person name="Westerberg I."/>
            <person name="Brannstrom I.O."/>
            <person name="Guillou S."/>
            <person name="Cros-Aarteil S."/>
            <person name="Calhoun S."/>
            <person name="Haridas S."/>
            <person name="Kuo A."/>
            <person name="Mondo S."/>
            <person name="Pangilinan J."/>
            <person name="Riley R."/>
            <person name="LaButti K."/>
            <person name="Andreopoulos B."/>
            <person name="Lipzen A."/>
            <person name="Chen C."/>
            <person name="Yan M."/>
            <person name="Daum C."/>
            <person name="Ng V."/>
            <person name="Clum A."/>
            <person name="Steindorff A."/>
            <person name="Ohm R.A."/>
            <person name="Martin F."/>
            <person name="Silar P."/>
            <person name="Natvig D.O."/>
            <person name="Lalanne C."/>
            <person name="Gautier V."/>
            <person name="Ament-Velasquez S.L."/>
            <person name="Kruys A."/>
            <person name="Hutchinson M.I."/>
            <person name="Powell A.J."/>
            <person name="Barry K."/>
            <person name="Miller A.N."/>
            <person name="Grigoriev I.V."/>
            <person name="Debuchy R."/>
            <person name="Gladieux P."/>
            <person name="Hiltunen Thoren M."/>
            <person name="Johannesson H."/>
        </authorList>
    </citation>
    <scope>NUCLEOTIDE SEQUENCE</scope>
    <source>
        <strain evidence="1">CBS 118394</strain>
    </source>
</reference>
<dbReference type="AlphaFoldDB" id="A0AAE0M585"/>
<reference evidence="1" key="2">
    <citation type="submission" date="2023-06" db="EMBL/GenBank/DDBJ databases">
        <authorList>
            <consortium name="Lawrence Berkeley National Laboratory"/>
            <person name="Haridas S."/>
            <person name="Hensen N."/>
            <person name="Bonometti L."/>
            <person name="Westerberg I."/>
            <person name="Brannstrom I.O."/>
            <person name="Guillou S."/>
            <person name="Cros-Aarteil S."/>
            <person name="Calhoun S."/>
            <person name="Kuo A."/>
            <person name="Mondo S."/>
            <person name="Pangilinan J."/>
            <person name="Riley R."/>
            <person name="Labutti K."/>
            <person name="Andreopoulos B."/>
            <person name="Lipzen A."/>
            <person name="Chen C."/>
            <person name="Yanf M."/>
            <person name="Daum C."/>
            <person name="Ng V."/>
            <person name="Clum A."/>
            <person name="Steindorff A."/>
            <person name="Ohm R."/>
            <person name="Martin F."/>
            <person name="Silar P."/>
            <person name="Natvig D."/>
            <person name="Lalanne C."/>
            <person name="Gautier V."/>
            <person name="Ament-Velasquez S.L."/>
            <person name="Kruys A."/>
            <person name="Hutchinson M.I."/>
            <person name="Powell A.J."/>
            <person name="Barry K."/>
            <person name="Miller A.N."/>
            <person name="Grigoriev I.V."/>
            <person name="Debuchy R."/>
            <person name="Gladieux P."/>
            <person name="Thoren M.H."/>
            <person name="Johannesson H."/>
        </authorList>
    </citation>
    <scope>NUCLEOTIDE SEQUENCE</scope>
    <source>
        <strain evidence="1">CBS 118394</strain>
    </source>
</reference>
<dbReference type="EMBL" id="JAUEDM010000004">
    <property type="protein sequence ID" value="KAK3319173.1"/>
    <property type="molecule type" value="Genomic_DNA"/>
</dbReference>
<proteinExistence type="predicted"/>
<gene>
    <name evidence="1" type="ORF">B0H66DRAFT_558905</name>
</gene>
<evidence type="ECO:0000313" key="2">
    <source>
        <dbReference type="Proteomes" id="UP001283341"/>
    </source>
</evidence>